<feature type="domain" description="Major facilitator superfamily (MFS) profile" evidence="8">
    <location>
        <begin position="21"/>
        <end position="458"/>
    </location>
</feature>
<keyword evidence="10" id="KW-1185">Reference proteome</keyword>
<dbReference type="Pfam" id="PF07690">
    <property type="entry name" value="MFS_1"/>
    <property type="match status" value="1"/>
</dbReference>
<dbReference type="STRING" id="247633.GP2143_06938"/>
<organism evidence="9 10">
    <name type="scientific">marine gamma proteobacterium HTCC2143</name>
    <dbReference type="NCBI Taxonomy" id="247633"/>
    <lineage>
        <taxon>Bacteria</taxon>
        <taxon>Pseudomonadati</taxon>
        <taxon>Pseudomonadota</taxon>
        <taxon>Gammaproteobacteria</taxon>
        <taxon>Cellvibrionales</taxon>
        <taxon>Spongiibacteraceae</taxon>
        <taxon>BD1-7 clade</taxon>
    </lineage>
</organism>
<comment type="caution">
    <text evidence="9">The sequence shown here is derived from an EMBL/GenBank/DDBJ whole genome shotgun (WGS) entry which is preliminary data.</text>
</comment>
<evidence type="ECO:0000256" key="6">
    <source>
        <dbReference type="ARBA" id="ARBA00023136"/>
    </source>
</evidence>
<evidence type="ECO:0000256" key="3">
    <source>
        <dbReference type="ARBA" id="ARBA00022475"/>
    </source>
</evidence>
<dbReference type="PANTHER" id="PTHR42718:SF46">
    <property type="entry name" value="BLR6921 PROTEIN"/>
    <property type="match status" value="1"/>
</dbReference>
<feature type="transmembrane region" description="Helical" evidence="7">
    <location>
        <begin position="21"/>
        <end position="43"/>
    </location>
</feature>
<evidence type="ECO:0000256" key="7">
    <source>
        <dbReference type="SAM" id="Phobius"/>
    </source>
</evidence>
<accession>A0YH94</accession>
<evidence type="ECO:0000256" key="5">
    <source>
        <dbReference type="ARBA" id="ARBA00022989"/>
    </source>
</evidence>
<reference evidence="9 10" key="1">
    <citation type="journal article" date="2010" name="J. Bacteriol.">
        <title>Genome sequence of the oligotrophic marine Gammaproteobacterium HTCC2143, isolated from the Oregon Coast.</title>
        <authorList>
            <person name="Oh H.M."/>
            <person name="Kang I."/>
            <person name="Ferriera S."/>
            <person name="Giovannoni S.J."/>
            <person name="Cho J.C."/>
        </authorList>
    </citation>
    <scope>NUCLEOTIDE SEQUENCE [LARGE SCALE GENOMIC DNA]</scope>
    <source>
        <strain evidence="9 10">HTCC2143</strain>
    </source>
</reference>
<feature type="transmembrane region" description="Helical" evidence="7">
    <location>
        <begin position="171"/>
        <end position="191"/>
    </location>
</feature>
<proteinExistence type="predicted"/>
<dbReference type="AlphaFoldDB" id="A0YH94"/>
<dbReference type="Proteomes" id="UP000004931">
    <property type="component" value="Unassembled WGS sequence"/>
</dbReference>
<feature type="transmembrane region" description="Helical" evidence="7">
    <location>
        <begin position="339"/>
        <end position="372"/>
    </location>
</feature>
<feature type="transmembrane region" description="Helical" evidence="7">
    <location>
        <begin position="304"/>
        <end position="327"/>
    </location>
</feature>
<name>A0YH94_9GAMM</name>
<evidence type="ECO:0000256" key="2">
    <source>
        <dbReference type="ARBA" id="ARBA00022448"/>
    </source>
</evidence>
<feature type="transmembrane region" description="Helical" evidence="7">
    <location>
        <begin position="116"/>
        <end position="134"/>
    </location>
</feature>
<comment type="subcellular location">
    <subcellularLocation>
        <location evidence="1">Cell membrane</location>
        <topology evidence="1">Multi-pass membrane protein</topology>
    </subcellularLocation>
</comment>
<evidence type="ECO:0000313" key="9">
    <source>
        <dbReference type="EMBL" id="EAW29763.1"/>
    </source>
</evidence>
<feature type="transmembrane region" description="Helical" evidence="7">
    <location>
        <begin position="273"/>
        <end position="298"/>
    </location>
</feature>
<feature type="transmembrane region" description="Helical" evidence="7">
    <location>
        <begin position="436"/>
        <end position="455"/>
    </location>
</feature>
<dbReference type="eggNOG" id="COG2814">
    <property type="taxonomic scope" value="Bacteria"/>
</dbReference>
<dbReference type="GO" id="GO:0005886">
    <property type="term" value="C:plasma membrane"/>
    <property type="evidence" value="ECO:0007669"/>
    <property type="project" value="UniProtKB-SubCell"/>
</dbReference>
<dbReference type="InterPro" id="IPR020846">
    <property type="entry name" value="MFS_dom"/>
</dbReference>
<feature type="transmembrane region" description="Helical" evidence="7">
    <location>
        <begin position="87"/>
        <end position="110"/>
    </location>
</feature>
<feature type="transmembrane region" description="Helical" evidence="7">
    <location>
        <begin position="55"/>
        <end position="75"/>
    </location>
</feature>
<dbReference type="InterPro" id="IPR036259">
    <property type="entry name" value="MFS_trans_sf"/>
</dbReference>
<feature type="transmembrane region" description="Helical" evidence="7">
    <location>
        <begin position="406"/>
        <end position="424"/>
    </location>
</feature>
<dbReference type="PROSITE" id="PS50850">
    <property type="entry name" value="MFS"/>
    <property type="match status" value="1"/>
</dbReference>
<dbReference type="InterPro" id="IPR011701">
    <property type="entry name" value="MFS"/>
</dbReference>
<dbReference type="SUPFAM" id="SSF103473">
    <property type="entry name" value="MFS general substrate transporter"/>
    <property type="match status" value="1"/>
</dbReference>
<keyword evidence="2" id="KW-0813">Transport</keyword>
<dbReference type="PANTHER" id="PTHR42718">
    <property type="entry name" value="MAJOR FACILITATOR SUPERFAMILY MULTIDRUG TRANSPORTER MFSC"/>
    <property type="match status" value="1"/>
</dbReference>
<evidence type="ECO:0000256" key="1">
    <source>
        <dbReference type="ARBA" id="ARBA00004651"/>
    </source>
</evidence>
<protein>
    <submittedName>
        <fullName evidence="9">Putative transmembrane efflux protein</fullName>
    </submittedName>
</protein>
<dbReference type="CDD" id="cd17321">
    <property type="entry name" value="MFS_MMR_MDR_like"/>
    <property type="match status" value="1"/>
</dbReference>
<evidence type="ECO:0000313" key="10">
    <source>
        <dbReference type="Proteomes" id="UP000004931"/>
    </source>
</evidence>
<gene>
    <name evidence="9" type="ORF">GP2143_06938</name>
</gene>
<keyword evidence="4 7" id="KW-0812">Transmembrane</keyword>
<dbReference type="EMBL" id="AAVT01000015">
    <property type="protein sequence ID" value="EAW29763.1"/>
    <property type="molecule type" value="Genomic_DNA"/>
</dbReference>
<keyword evidence="6 7" id="KW-0472">Membrane</keyword>
<dbReference type="Gene3D" id="1.20.1250.20">
    <property type="entry name" value="MFS general substrate transporter like domains"/>
    <property type="match status" value="1"/>
</dbReference>
<feature type="transmembrane region" description="Helical" evidence="7">
    <location>
        <begin position="146"/>
        <end position="165"/>
    </location>
</feature>
<feature type="transmembrane region" description="Helical" evidence="7">
    <location>
        <begin position="211"/>
        <end position="228"/>
    </location>
</feature>
<sequence>MTFAKHLTLSSPAFVQNSRSVLWVLLVGMLATGFPFTILAVALKLIAQELKVSEALASWSVSAPMLISAVCMPFLGKLGDLYGHRRIFLIGIVGSTMFALLCYFATNIWWLVGLRILSMAFAGATTPSAMALIFHVFDQDKRTQAISWWAMGGPASAALGLIIGGPLIDAMGWRSIFIFQAITGVLAFALALRSLPETGQRTAKFDHQGNILLIVSFCMLLFAVGSITDTSIAGSLKWLSLVLGVVGLIFLYKIETKVDEPIIPPSLLQQKSFMAPVATSFICQAAYLGGFVVTPIVLIDQFEFSIALAALFMLARTLSLTIASPIGGRLSVAFSERAVVLLGLLIQAGGLVVVGLGVLTSNIVLLGIGLVLQGIGHGFALPPLTSVISYCVPPQLFGTASGVSRLATQIGASLGLSFFSALLIMDRNDFGLAEIFYLGAGITLLGLLPAVAITGKTTTQVVLDS</sequence>
<keyword evidence="5 7" id="KW-1133">Transmembrane helix</keyword>
<evidence type="ECO:0000256" key="4">
    <source>
        <dbReference type="ARBA" id="ARBA00022692"/>
    </source>
</evidence>
<keyword evidence="3" id="KW-1003">Cell membrane</keyword>
<dbReference type="GO" id="GO:0022857">
    <property type="term" value="F:transmembrane transporter activity"/>
    <property type="evidence" value="ECO:0007669"/>
    <property type="project" value="InterPro"/>
</dbReference>
<dbReference type="OrthoDB" id="9812221at2"/>
<evidence type="ECO:0000259" key="8">
    <source>
        <dbReference type="PROSITE" id="PS50850"/>
    </source>
</evidence>